<dbReference type="InParanoid" id="G0V9V8"/>
<keyword evidence="4" id="KW-0175">Coiled coil</keyword>
<keyword evidence="1" id="KW-0677">Repeat</keyword>
<dbReference type="PRINTS" id="PR01415">
    <property type="entry name" value="ANKYRIN"/>
</dbReference>
<feature type="region of interest" description="Disordered" evidence="5">
    <location>
        <begin position="627"/>
        <end position="731"/>
    </location>
</feature>
<proteinExistence type="predicted"/>
<feature type="repeat" description="ANK" evidence="3">
    <location>
        <begin position="562"/>
        <end position="594"/>
    </location>
</feature>
<dbReference type="PROSITE" id="PS50297">
    <property type="entry name" value="ANK_REP_REGION"/>
    <property type="match status" value="3"/>
</dbReference>
<dbReference type="GeneID" id="96902282"/>
<dbReference type="GO" id="GO:0034967">
    <property type="term" value="C:Set3 complex"/>
    <property type="evidence" value="ECO:0007669"/>
    <property type="project" value="EnsemblFungi"/>
</dbReference>
<feature type="region of interest" description="Disordered" evidence="5">
    <location>
        <begin position="254"/>
        <end position="284"/>
    </location>
</feature>
<dbReference type="Gene3D" id="1.25.40.20">
    <property type="entry name" value="Ankyrin repeat-containing domain"/>
    <property type="match status" value="2"/>
</dbReference>
<feature type="region of interest" description="Disordered" evidence="5">
    <location>
        <begin position="38"/>
        <end position="114"/>
    </location>
</feature>
<dbReference type="SMART" id="SM00248">
    <property type="entry name" value="ANK"/>
    <property type="match status" value="5"/>
</dbReference>
<evidence type="ECO:0000256" key="4">
    <source>
        <dbReference type="SAM" id="Coils"/>
    </source>
</evidence>
<feature type="compositionally biased region" description="Polar residues" evidence="5">
    <location>
        <begin position="61"/>
        <end position="73"/>
    </location>
</feature>
<dbReference type="PANTHER" id="PTHR24171">
    <property type="entry name" value="ANKYRIN REPEAT DOMAIN-CONTAINING PROTEIN 39-RELATED"/>
    <property type="match status" value="1"/>
</dbReference>
<dbReference type="RefSeq" id="XP_003675096.1">
    <property type="nucleotide sequence ID" value="XM_003675048.1"/>
</dbReference>
<dbReference type="InterPro" id="IPR002110">
    <property type="entry name" value="Ankyrin_rpt"/>
</dbReference>
<evidence type="ECO:0000256" key="1">
    <source>
        <dbReference type="ARBA" id="ARBA00022737"/>
    </source>
</evidence>
<feature type="coiled-coil region" evidence="4">
    <location>
        <begin position="782"/>
        <end position="827"/>
    </location>
</feature>
<evidence type="ECO:0000256" key="5">
    <source>
        <dbReference type="SAM" id="MobiDB-lite"/>
    </source>
</evidence>
<dbReference type="PROSITE" id="PS50088">
    <property type="entry name" value="ANK_REPEAT"/>
    <property type="match status" value="3"/>
</dbReference>
<feature type="repeat" description="ANK" evidence="3">
    <location>
        <begin position="372"/>
        <end position="404"/>
    </location>
</feature>
<protein>
    <submittedName>
        <fullName evidence="6">Uncharacterized protein</fullName>
    </submittedName>
</protein>
<keyword evidence="7" id="KW-1185">Reference proteome</keyword>
<dbReference type="HOGENOM" id="CLU_006901_0_0_1"/>
<evidence type="ECO:0000313" key="7">
    <source>
        <dbReference type="Proteomes" id="UP000001640"/>
    </source>
</evidence>
<dbReference type="Proteomes" id="UP000001640">
    <property type="component" value="Chromosome 2"/>
</dbReference>
<dbReference type="OrthoDB" id="194358at2759"/>
<reference evidence="6 7" key="1">
    <citation type="journal article" date="2011" name="Proc. Natl. Acad. Sci. U.S.A.">
        <title>Evolutionary erosion of yeast sex chromosomes by mating-type switching accidents.</title>
        <authorList>
            <person name="Gordon J.L."/>
            <person name="Armisen D."/>
            <person name="Proux-Wera E."/>
            <person name="Oheigeartaigh S.S."/>
            <person name="Byrne K.P."/>
            <person name="Wolfe K.H."/>
        </authorList>
    </citation>
    <scope>NUCLEOTIDE SEQUENCE [LARGE SCALE GENOMIC DNA]</scope>
    <source>
        <strain evidence="7">ATCC 76901 / BCRC 22586 / CBS 4309 / NBRC 1992 / NRRL Y-12630</strain>
    </source>
</reference>
<dbReference type="STRING" id="1064592.G0V9V8"/>
<feature type="repeat" description="ANK" evidence="3">
    <location>
        <begin position="337"/>
        <end position="369"/>
    </location>
</feature>
<dbReference type="FunCoup" id="G0V9V8">
    <property type="interactions" value="181"/>
</dbReference>
<dbReference type="eggNOG" id="KOG0504">
    <property type="taxonomic scope" value="Eukaryota"/>
</dbReference>
<dbReference type="AlphaFoldDB" id="G0V9V8"/>
<sequence length="1054" mass="120034">MPETTNQQAVKKRSLSNYLSNVNSRKEELERIAQQEKIAKDAINEEEETEEKGEEKIIPSHESNNDNGTSQKNDTIEPIHQLQEKIIKPKQDTEKEKDSIINQSNEELIPKDMGHKALPIQDTLNDASNANEDIEIPLNQRESSRTDINEHESFSRENLQAILKEPKISQEILEPLKEESILDKNEEATDDELMDEAPTAENSPLKPKRGRLVRGDRRTPDYKNDIFANGNDSDSALSDIEESGSFNITSSVLHSEGSPIKTNGKPREKYNKIASSPPKRTKPSHIAVPKISKQKKNVYRDSGGRNRLQIACDKGKYDVAKRLIEEEGYDVNDQDNAGNSALHEAALNGHISIVKLLIDNGANVNIQSYEMFQDTPLVDASANGHLDVVQLLLENGADPTITNAKGITAYESIEEDSDLDEQEKEIVREIKQCLRAATRKWKLENHDINLKHSDNEGTTVHPNNKKSINLENRSSSLEGNNADFSKINTEEEFFWTDLTSRDGKEKLFKSARDGKLAYVGQYLENGGRVDFKSFLEAVKFGHEDITSLFLAFGAQVNKLSKDDMSPLMMAVGRGHLGTVKLLLEAGAKVTVKNKMGKTALYYAKNSMMGIINVEEIELLKDAFKKAGTPVDEEDESLKDRKIHIESQKASSPSTFVSKDDTENVSYIKDATQKRRKKSSSEDDTDDNENENEDLEGDEEEDILYVNPSKKRRVTTTTTPSNSIPNDDPSEVHNSIVVSSSDQNKHIGAVTPTTLTVPALPKVHEETAAEKEQRLKAEEEYIQKRLENKKRREQELLEKLAQDEQKRIEEKERQKIEESKRLEEEKKTKLLVKQKQKLEDDLNKKRMIRSMYPIGLRLIDLTTMDNYKNFLPLYYISKDDVMYVLDLQAYVILKDLALLKHTEFEVENDHKEQLWNLLKFIFLNGGDSNNLQDNKSSQVRVLFDANDIQTRVSIEASEYTKFARLPMHWIPWKNIQVDDAEVYKTISSNMIEIELFDNDTADIVNNITDLHYPKRKLLETETNSLRQANLPVRLQHRQDVSNFLSASPQSSRPYW</sequence>
<evidence type="ECO:0000256" key="3">
    <source>
        <dbReference type="PROSITE-ProRule" id="PRU00023"/>
    </source>
</evidence>
<feature type="compositionally biased region" description="Acidic residues" evidence="5">
    <location>
        <begin position="681"/>
        <end position="702"/>
    </location>
</feature>
<reference key="2">
    <citation type="submission" date="2011-08" db="EMBL/GenBank/DDBJ databases">
        <title>Genome sequence of Naumovozyma castellii.</title>
        <authorList>
            <person name="Gordon J.L."/>
            <person name="Armisen D."/>
            <person name="Proux-Wera E."/>
            <person name="OhEigeartaigh S.S."/>
            <person name="Byrne K.P."/>
            <person name="Wolfe K.H."/>
        </authorList>
    </citation>
    <scope>NUCLEOTIDE SEQUENCE</scope>
    <source>
        <strain>Type strain:CBS 4309</strain>
    </source>
</reference>
<feature type="compositionally biased region" description="Polar residues" evidence="5">
    <location>
        <begin position="647"/>
        <end position="656"/>
    </location>
</feature>
<dbReference type="EMBL" id="HE576753">
    <property type="protein sequence ID" value="CCC68725.1"/>
    <property type="molecule type" value="Genomic_DNA"/>
</dbReference>
<dbReference type="KEGG" id="ncs:NCAS_0B06410"/>
<feature type="region of interest" description="Disordered" evidence="5">
    <location>
        <begin position="174"/>
        <end position="217"/>
    </location>
</feature>
<keyword evidence="2 3" id="KW-0040">ANK repeat</keyword>
<dbReference type="InterPro" id="IPR036770">
    <property type="entry name" value="Ankyrin_rpt-contain_sf"/>
</dbReference>
<evidence type="ECO:0000256" key="2">
    <source>
        <dbReference type="ARBA" id="ARBA00023043"/>
    </source>
</evidence>
<dbReference type="GO" id="GO:0006338">
    <property type="term" value="P:chromatin remodeling"/>
    <property type="evidence" value="ECO:0007669"/>
    <property type="project" value="EnsemblFungi"/>
</dbReference>
<feature type="compositionally biased region" description="Basic and acidic residues" evidence="5">
    <location>
        <begin position="637"/>
        <end position="646"/>
    </location>
</feature>
<feature type="compositionally biased region" description="Basic and acidic residues" evidence="5">
    <location>
        <begin position="174"/>
        <end position="187"/>
    </location>
</feature>
<feature type="compositionally biased region" description="Basic and acidic residues" evidence="5">
    <location>
        <begin position="74"/>
        <end position="99"/>
    </location>
</feature>
<dbReference type="PANTHER" id="PTHR24171:SF8">
    <property type="entry name" value="BRCA1-ASSOCIATED RING DOMAIN PROTEIN 1"/>
    <property type="match status" value="1"/>
</dbReference>
<accession>G0V9V8</accession>
<gene>
    <name evidence="6" type="primary">NCAS0B06410</name>
    <name evidence="6" type="ordered locus">NCAS_0B06410</name>
</gene>
<name>G0V9V8_NAUCA</name>
<evidence type="ECO:0000313" key="6">
    <source>
        <dbReference type="EMBL" id="CCC68725.1"/>
    </source>
</evidence>
<dbReference type="OMA" id="PLHFSGE"/>
<dbReference type="GO" id="GO:0045835">
    <property type="term" value="P:negative regulation of meiotic nuclear division"/>
    <property type="evidence" value="ECO:0007669"/>
    <property type="project" value="EnsemblFungi"/>
</dbReference>
<dbReference type="Pfam" id="PF12796">
    <property type="entry name" value="Ank_2"/>
    <property type="match status" value="2"/>
</dbReference>
<dbReference type="SUPFAM" id="SSF48403">
    <property type="entry name" value="Ankyrin repeat"/>
    <property type="match status" value="1"/>
</dbReference>
<organism evidence="6 7">
    <name type="scientific">Naumovozyma castellii</name>
    <name type="common">Yeast</name>
    <name type="synonym">Saccharomyces castellii</name>
    <dbReference type="NCBI Taxonomy" id="27288"/>
    <lineage>
        <taxon>Eukaryota</taxon>
        <taxon>Fungi</taxon>
        <taxon>Dikarya</taxon>
        <taxon>Ascomycota</taxon>
        <taxon>Saccharomycotina</taxon>
        <taxon>Saccharomycetes</taxon>
        <taxon>Saccharomycetales</taxon>
        <taxon>Saccharomycetaceae</taxon>
        <taxon>Naumovozyma</taxon>
    </lineage>
</organism>